<proteinExistence type="predicted"/>
<evidence type="ECO:0000313" key="3">
    <source>
        <dbReference type="Proteomes" id="UP000543804"/>
    </source>
</evidence>
<evidence type="ECO:0000313" key="2">
    <source>
        <dbReference type="EMBL" id="NMD98217.1"/>
    </source>
</evidence>
<sequence>MDVTPLSMQMVVPRVSDAQQVQHNLNQASAMQQDFEALREKADAKRKETQVRTKNHAEDGKIKENPDRQRGQGGYSGRQDRQEEEQDEAQEEAFAVDPARGHHLDISL</sequence>
<feature type="compositionally biased region" description="Basic and acidic residues" evidence="1">
    <location>
        <begin position="99"/>
        <end position="108"/>
    </location>
</feature>
<evidence type="ECO:0000256" key="1">
    <source>
        <dbReference type="SAM" id="MobiDB-lite"/>
    </source>
</evidence>
<dbReference type="RefSeq" id="WP_019542449.1">
    <property type="nucleotide sequence ID" value="NZ_JABAFA010000002.1"/>
</dbReference>
<organism evidence="2 3">
    <name type="scientific">Selenomonas bovis</name>
    <dbReference type="NCBI Taxonomy" id="416586"/>
    <lineage>
        <taxon>Bacteria</taxon>
        <taxon>Bacillati</taxon>
        <taxon>Bacillota</taxon>
        <taxon>Negativicutes</taxon>
        <taxon>Selenomonadales</taxon>
        <taxon>Selenomonadaceae</taxon>
        <taxon>Selenomonas</taxon>
    </lineage>
</organism>
<dbReference type="EMBL" id="JABAFA010000002">
    <property type="protein sequence ID" value="NMD98217.1"/>
    <property type="molecule type" value="Genomic_DNA"/>
</dbReference>
<dbReference type="Proteomes" id="UP000543804">
    <property type="component" value="Unassembled WGS sequence"/>
</dbReference>
<gene>
    <name evidence="2" type="ORF">HF878_01780</name>
</gene>
<accession>A0A848BA53</accession>
<comment type="caution">
    <text evidence="2">The sequence shown here is derived from an EMBL/GenBank/DDBJ whole genome shotgun (WGS) entry which is preliminary data.</text>
</comment>
<feature type="compositionally biased region" description="Acidic residues" evidence="1">
    <location>
        <begin position="82"/>
        <end position="91"/>
    </location>
</feature>
<dbReference type="AlphaFoldDB" id="A0A848BA53"/>
<feature type="region of interest" description="Disordered" evidence="1">
    <location>
        <begin position="41"/>
        <end position="108"/>
    </location>
</feature>
<keyword evidence="3" id="KW-1185">Reference proteome</keyword>
<name>A0A848BA53_9FIRM</name>
<protein>
    <submittedName>
        <fullName evidence="2">Uncharacterized protein</fullName>
    </submittedName>
</protein>
<feature type="compositionally biased region" description="Basic and acidic residues" evidence="1">
    <location>
        <begin position="41"/>
        <end position="70"/>
    </location>
</feature>
<reference evidence="2 3" key="1">
    <citation type="submission" date="2020-04" db="EMBL/GenBank/DDBJ databases">
        <authorList>
            <person name="Hitch T.C.A."/>
            <person name="Wylensek D."/>
            <person name="Clavel T."/>
        </authorList>
    </citation>
    <scope>NUCLEOTIDE SEQUENCE [LARGE SCALE GENOMIC DNA]</scope>
    <source>
        <strain evidence="2 3">PG-130-P53-12</strain>
    </source>
</reference>